<name>A7VNG1_9FIRM</name>
<protein>
    <submittedName>
        <fullName evidence="1">Uncharacterized protein</fullName>
    </submittedName>
</protein>
<evidence type="ECO:0000313" key="2">
    <source>
        <dbReference type="Proteomes" id="UP000003490"/>
    </source>
</evidence>
<gene>
    <name evidence="1" type="ORF">CLOLEP_00087</name>
</gene>
<reference evidence="1 2" key="2">
    <citation type="submission" date="2007-08" db="EMBL/GenBank/DDBJ databases">
        <authorList>
            <person name="Fulton L."/>
            <person name="Clifton S."/>
            <person name="Fulton B."/>
            <person name="Xu J."/>
            <person name="Minx P."/>
            <person name="Pepin K.H."/>
            <person name="Johnson M."/>
            <person name="Thiruvilangam P."/>
            <person name="Bhonagiri V."/>
            <person name="Nash W.E."/>
            <person name="Wang C."/>
            <person name="Mardis E.R."/>
            <person name="Wilson R.K."/>
        </authorList>
    </citation>
    <scope>NUCLEOTIDE SEQUENCE [LARGE SCALE GENOMIC DNA]</scope>
    <source>
        <strain evidence="1 2">DSM 753</strain>
    </source>
</reference>
<dbReference type="HOGENOM" id="CLU_2896129_0_0_9"/>
<organism evidence="1 2">
    <name type="scientific">[Clostridium] leptum DSM 753</name>
    <dbReference type="NCBI Taxonomy" id="428125"/>
    <lineage>
        <taxon>Bacteria</taxon>
        <taxon>Bacillati</taxon>
        <taxon>Bacillota</taxon>
        <taxon>Clostridia</taxon>
        <taxon>Eubacteriales</taxon>
        <taxon>Oscillospiraceae</taxon>
        <taxon>Oscillospiraceae incertae sedis</taxon>
    </lineage>
</organism>
<dbReference type="EMBL" id="ABCB02000006">
    <property type="protein sequence ID" value="EDO63100.1"/>
    <property type="molecule type" value="Genomic_DNA"/>
</dbReference>
<dbReference type="AlphaFoldDB" id="A7VNG1"/>
<reference evidence="1 2" key="1">
    <citation type="submission" date="2007-08" db="EMBL/GenBank/DDBJ databases">
        <title>Draft genome sequence of Clostridium leptum (DSM 753).</title>
        <authorList>
            <person name="Sudarsanam P."/>
            <person name="Ley R."/>
            <person name="Guruge J."/>
            <person name="Turnbaugh P.J."/>
            <person name="Mahowald M."/>
            <person name="Liep D."/>
            <person name="Gordon J."/>
        </authorList>
    </citation>
    <scope>NUCLEOTIDE SEQUENCE [LARGE SCALE GENOMIC DNA]</scope>
    <source>
        <strain evidence="1 2">DSM 753</strain>
    </source>
</reference>
<accession>A7VNG1</accession>
<comment type="caution">
    <text evidence="1">The sequence shown here is derived from an EMBL/GenBank/DDBJ whole genome shotgun (WGS) entry which is preliminary data.</text>
</comment>
<evidence type="ECO:0000313" key="1">
    <source>
        <dbReference type="EMBL" id="EDO63100.1"/>
    </source>
</evidence>
<dbReference type="Proteomes" id="UP000003490">
    <property type="component" value="Unassembled WGS sequence"/>
</dbReference>
<proteinExistence type="predicted"/>
<sequence length="62" mass="6972">MLLKTAGQRLNTFGIGKLRGPKLIQGQLNQKLQNLIRVSLGSQIPRKLFDVFHDAAFLLKNI</sequence>